<evidence type="ECO:0000313" key="4">
    <source>
        <dbReference type="EMBL" id="TGL59346.1"/>
    </source>
</evidence>
<dbReference type="AlphaFoldDB" id="A0A4R9K2I7"/>
<evidence type="ECO:0000259" key="3">
    <source>
        <dbReference type="Pfam" id="PF12158"/>
    </source>
</evidence>
<dbReference type="RefSeq" id="WP_135623535.1">
    <property type="nucleotide sequence ID" value="NZ_RQGD01000024.1"/>
</dbReference>
<evidence type="ECO:0000256" key="2">
    <source>
        <dbReference type="SAM" id="SignalP"/>
    </source>
</evidence>
<dbReference type="InterPro" id="IPR021994">
    <property type="entry name" value="DUF3592"/>
</dbReference>
<feature type="chain" id="PRO_5020645044" evidence="2">
    <location>
        <begin position="25"/>
        <end position="153"/>
    </location>
</feature>
<reference evidence="4" key="1">
    <citation type="journal article" date="2019" name="PLoS Negl. Trop. Dis.">
        <title>Revisiting the worldwide diversity of Leptospira species in the environment.</title>
        <authorList>
            <person name="Vincent A.T."/>
            <person name="Schiettekatte O."/>
            <person name="Bourhy P."/>
            <person name="Veyrier F.J."/>
            <person name="Picardeau M."/>
        </authorList>
    </citation>
    <scope>NUCLEOTIDE SEQUENCE [LARGE SCALE GENOMIC DNA]</scope>
    <source>
        <strain evidence="4">201702476</strain>
    </source>
</reference>
<keyword evidence="2" id="KW-0732">Signal</keyword>
<organism evidence="4 5">
    <name type="scientific">Leptospira ognonensis</name>
    <dbReference type="NCBI Taxonomy" id="2484945"/>
    <lineage>
        <taxon>Bacteria</taxon>
        <taxon>Pseudomonadati</taxon>
        <taxon>Spirochaetota</taxon>
        <taxon>Spirochaetia</taxon>
        <taxon>Leptospirales</taxon>
        <taxon>Leptospiraceae</taxon>
        <taxon>Leptospira</taxon>
    </lineage>
</organism>
<dbReference type="OrthoDB" id="331089at2"/>
<evidence type="ECO:0000313" key="5">
    <source>
        <dbReference type="Proteomes" id="UP000297693"/>
    </source>
</evidence>
<dbReference type="Proteomes" id="UP000297693">
    <property type="component" value="Unassembled WGS sequence"/>
</dbReference>
<keyword evidence="1" id="KW-1133">Transmembrane helix</keyword>
<dbReference type="EMBL" id="RQGD01000024">
    <property type="protein sequence ID" value="TGL59346.1"/>
    <property type="molecule type" value="Genomic_DNA"/>
</dbReference>
<comment type="caution">
    <text evidence="4">The sequence shown here is derived from an EMBL/GenBank/DDBJ whole genome shotgun (WGS) entry which is preliminary data.</text>
</comment>
<feature type="domain" description="DUF3592" evidence="3">
    <location>
        <begin position="39"/>
        <end position="117"/>
    </location>
</feature>
<sequence>MKTKITSRLLQLFALYLFFTSAYAITGNVIIVRTGAITLGKVVSSYKEFDYTTQTRGKSYGTSHYIQRPIIKYNINGETFEVVGQIKGEVGDEYQIGQEVELYYSIDNPSYSKINSFWEFWYEPIRNLCFSILIFLFGTNLSLILSKVRSRFL</sequence>
<keyword evidence="1" id="KW-0812">Transmembrane</keyword>
<evidence type="ECO:0000256" key="1">
    <source>
        <dbReference type="SAM" id="Phobius"/>
    </source>
</evidence>
<keyword evidence="1" id="KW-0472">Membrane</keyword>
<gene>
    <name evidence="4" type="ORF">EHQ58_08860</name>
</gene>
<feature type="transmembrane region" description="Helical" evidence="1">
    <location>
        <begin position="125"/>
        <end position="145"/>
    </location>
</feature>
<feature type="signal peptide" evidence="2">
    <location>
        <begin position="1"/>
        <end position="24"/>
    </location>
</feature>
<accession>A0A4R9K2I7</accession>
<name>A0A4R9K2I7_9LEPT</name>
<dbReference type="Pfam" id="PF12158">
    <property type="entry name" value="DUF3592"/>
    <property type="match status" value="1"/>
</dbReference>
<protein>
    <submittedName>
        <fullName evidence="4">DUF3592 domain-containing protein</fullName>
    </submittedName>
</protein>
<proteinExistence type="predicted"/>
<keyword evidence="5" id="KW-1185">Reference proteome</keyword>